<dbReference type="EMBL" id="CAJHNJ030000001">
    <property type="protein sequence ID" value="CAG9088510.1"/>
    <property type="molecule type" value="Genomic_DNA"/>
</dbReference>
<dbReference type="AlphaFoldDB" id="A0A8S4CZ26"/>
<name>A0A8S4CZ26_PLUXY</name>
<accession>A0A8S4CZ26</accession>
<feature type="transmembrane region" description="Helical" evidence="2">
    <location>
        <begin position="284"/>
        <end position="307"/>
    </location>
</feature>
<reference evidence="3" key="1">
    <citation type="submission" date="2020-11" db="EMBL/GenBank/DDBJ databases">
        <authorList>
            <person name="Whiteford S."/>
        </authorList>
    </citation>
    <scope>NUCLEOTIDE SEQUENCE</scope>
</reference>
<feature type="region of interest" description="Disordered" evidence="1">
    <location>
        <begin position="21"/>
        <end position="44"/>
    </location>
</feature>
<feature type="transmembrane region" description="Helical" evidence="2">
    <location>
        <begin position="390"/>
        <end position="420"/>
    </location>
</feature>
<keyword evidence="4" id="KW-1185">Reference proteome</keyword>
<dbReference type="Pfam" id="PF04087">
    <property type="entry name" value="DUF389"/>
    <property type="match status" value="1"/>
</dbReference>
<keyword evidence="2" id="KW-1133">Transmembrane helix</keyword>
<evidence type="ECO:0000256" key="2">
    <source>
        <dbReference type="SAM" id="Phobius"/>
    </source>
</evidence>
<dbReference type="InterPro" id="IPR005240">
    <property type="entry name" value="DUF389"/>
</dbReference>
<sequence>MAAVLFIVLIPKKEYELNLRSGSISTDPSNESKESSEYKFKDSTNPKVTLDGSQDCGNGISLSTCKSTDLLHDKSRFKSDSDIKLSLDEENYLTSWEELKQVLGLRKNKLKITSSLRGLDILLAFHASTPLEIILSEVLKRLNIENASWSETKNNAFWQVTFSVKSHSCEETLAVLRALGVGGRGQSAVSVLPCTLYYQGGGGTRLGSYCEYHYQGGWGDAPGVVLDTDSAWSRFTSSVRARTNLAQVLNDVRADGALTFDWLFLLTVAAFVAAIGLVENSTVILVASMLISPLMGPITAGTLGTAVKDRSLQRLGLQNELLGLTLSLMIGFSFGLTICAMDERYGVGDWPTYEMLSRCEVRSLWVGVLVAVPSGAGVALAVLGEYTASLVGVAISASLLPPAVNAGLLWAMSLVHYFFLDDEARWNDVVTSHRYSDNPAVELAVLGAMSLCLTLVNIVCIFFAGVLVYKVKEVSTLERRTISWWGSSQRTQDTSRRKQDSPCSWNELRNSQWYNPEEFEKEISLPKQDKKVHEDNNNFDEKPVDKTLYDISNSKSNNIIDKTTLEKDLIYNGINDTITFRRPPLRTTVKSVEKLLDLNDSLAHSPTENSLYEVIREKEDDESIENQSDITVTPMKLIENNPETFKNRYSFHNLSSGAENTESVKDEPATIDPSLNYTANSKRSSLQLTNTTFDV</sequence>
<feature type="compositionally biased region" description="Basic and acidic residues" evidence="1">
    <location>
        <begin position="30"/>
        <end position="44"/>
    </location>
</feature>
<feature type="transmembrane region" description="Helical" evidence="2">
    <location>
        <begin position="260"/>
        <end position="278"/>
    </location>
</feature>
<protein>
    <submittedName>
        <fullName evidence="3">(diamondback moth) hypothetical protein</fullName>
    </submittedName>
</protein>
<dbReference type="PANTHER" id="PTHR20992:SF9">
    <property type="entry name" value="AT15442P-RELATED"/>
    <property type="match status" value="1"/>
</dbReference>
<dbReference type="PANTHER" id="PTHR20992">
    <property type="entry name" value="AT15442P-RELATED"/>
    <property type="match status" value="1"/>
</dbReference>
<feature type="transmembrane region" description="Helical" evidence="2">
    <location>
        <begin position="361"/>
        <end position="383"/>
    </location>
</feature>
<proteinExistence type="predicted"/>
<keyword evidence="2" id="KW-0812">Transmembrane</keyword>
<dbReference type="Proteomes" id="UP000653454">
    <property type="component" value="Unassembled WGS sequence"/>
</dbReference>
<evidence type="ECO:0000313" key="3">
    <source>
        <dbReference type="EMBL" id="CAG9088510.1"/>
    </source>
</evidence>
<evidence type="ECO:0000256" key="1">
    <source>
        <dbReference type="SAM" id="MobiDB-lite"/>
    </source>
</evidence>
<organism evidence="3 4">
    <name type="scientific">Plutella xylostella</name>
    <name type="common">Diamondback moth</name>
    <name type="synonym">Plutella maculipennis</name>
    <dbReference type="NCBI Taxonomy" id="51655"/>
    <lineage>
        <taxon>Eukaryota</taxon>
        <taxon>Metazoa</taxon>
        <taxon>Ecdysozoa</taxon>
        <taxon>Arthropoda</taxon>
        <taxon>Hexapoda</taxon>
        <taxon>Insecta</taxon>
        <taxon>Pterygota</taxon>
        <taxon>Neoptera</taxon>
        <taxon>Endopterygota</taxon>
        <taxon>Lepidoptera</taxon>
        <taxon>Glossata</taxon>
        <taxon>Ditrysia</taxon>
        <taxon>Yponomeutoidea</taxon>
        <taxon>Plutellidae</taxon>
        <taxon>Plutella</taxon>
    </lineage>
</organism>
<comment type="caution">
    <text evidence="3">The sequence shown here is derived from an EMBL/GenBank/DDBJ whole genome shotgun (WGS) entry which is preliminary data.</text>
</comment>
<feature type="transmembrane region" description="Helical" evidence="2">
    <location>
        <begin position="319"/>
        <end position="341"/>
    </location>
</feature>
<feature type="transmembrane region" description="Helical" evidence="2">
    <location>
        <begin position="440"/>
        <end position="469"/>
    </location>
</feature>
<keyword evidence="2" id="KW-0472">Membrane</keyword>
<gene>
    <name evidence="3" type="ORF">PLXY2_LOCUS244</name>
</gene>
<evidence type="ECO:0000313" key="4">
    <source>
        <dbReference type="Proteomes" id="UP000653454"/>
    </source>
</evidence>